<evidence type="ECO:0000256" key="1">
    <source>
        <dbReference type="SAM" id="Coils"/>
    </source>
</evidence>
<proteinExistence type="predicted"/>
<protein>
    <submittedName>
        <fullName evidence="2">ATPase involved in DNA repair</fullName>
    </submittedName>
</protein>
<organism evidence="2 3">
    <name type="scientific">Pasteurella canis</name>
    <dbReference type="NCBI Taxonomy" id="753"/>
    <lineage>
        <taxon>Bacteria</taxon>
        <taxon>Pseudomonadati</taxon>
        <taxon>Pseudomonadota</taxon>
        <taxon>Gammaproteobacteria</taxon>
        <taxon>Pasteurellales</taxon>
        <taxon>Pasteurellaceae</taxon>
        <taxon>Pasteurella</taxon>
    </lineage>
</organism>
<dbReference type="AlphaFoldDB" id="A0A379EU80"/>
<evidence type="ECO:0000313" key="3">
    <source>
        <dbReference type="Proteomes" id="UP000254704"/>
    </source>
</evidence>
<evidence type="ECO:0000313" key="2">
    <source>
        <dbReference type="EMBL" id="SUC09931.1"/>
    </source>
</evidence>
<reference evidence="2 3" key="1">
    <citation type="submission" date="2018-06" db="EMBL/GenBank/DDBJ databases">
        <authorList>
            <consortium name="Pathogen Informatics"/>
            <person name="Doyle S."/>
        </authorList>
    </citation>
    <scope>NUCLEOTIDE SEQUENCE [LARGE SCALE GENOMIC DNA]</scope>
    <source>
        <strain evidence="2 3">NCTC11621</strain>
    </source>
</reference>
<dbReference type="Proteomes" id="UP000254704">
    <property type="component" value="Unassembled WGS sequence"/>
</dbReference>
<accession>A0A379EU80</accession>
<feature type="coiled-coil region" evidence="1">
    <location>
        <begin position="186"/>
        <end position="238"/>
    </location>
</feature>
<dbReference type="RefSeq" id="WP_115322777.1">
    <property type="nucleotide sequence ID" value="NZ_UGTV01000015.1"/>
</dbReference>
<dbReference type="EMBL" id="UGTV01000015">
    <property type="protein sequence ID" value="SUC09931.1"/>
    <property type="molecule type" value="Genomic_DNA"/>
</dbReference>
<gene>
    <name evidence="2" type="ORF">NCTC11621_00959</name>
</gene>
<sequence length="396" mass="45491">MDAVQLAKELKVIVVKNQTDEYLTKLFDNTISKLEDLSAINSSIIRTYENKEITPILNSIKNGISSNEEEINLENHLSEFIELYSIVERLHAAFVENSPLVKELVEKLDNSFNEKIAEFDAAFNKKDTDFSSKLTSIQTALGNAQTNASSIETMYRNASTSSSAIANMESEYNTEKTNYIEQKNMYDDLISSIKSKEKEIENLKTEIDEIKDKKSTELNNLQNELEAEKEKIKDILGLANMASMAKSFLDRKKELDAPIESSANWRNCGLIILFAGISGLLYFEFYIGFDYVRFVSRLPLSLPLIWLIWTNTQRNNHLVRVQEEYAYKAAVATAFEGYQRKVDELEERDLKKLLLELSVRNMGDNPVRLFDKNVKNSPFEFLFEKLSPEKNKKEDK</sequence>
<name>A0A379EU80_9PAST</name>
<keyword evidence="1" id="KW-0175">Coiled coil</keyword>